<dbReference type="Proteomes" id="UP000007305">
    <property type="component" value="Chromosome 7"/>
</dbReference>
<keyword evidence="3" id="KW-0325">Glycoprotein</keyword>
<dbReference type="PROSITE" id="PS51762">
    <property type="entry name" value="GH16_2"/>
    <property type="match status" value="1"/>
</dbReference>
<evidence type="ECO:0000256" key="3">
    <source>
        <dbReference type="ARBA" id="ARBA00023180"/>
    </source>
</evidence>
<keyword evidence="9" id="KW-1267">Proteomics identification</keyword>
<feature type="domain" description="GH16" evidence="6">
    <location>
        <begin position="4"/>
        <end position="298"/>
    </location>
</feature>
<evidence type="ECO:0000256" key="1">
    <source>
        <dbReference type="ARBA" id="ARBA00022679"/>
    </source>
</evidence>
<comment type="similarity">
    <text evidence="5">Belongs to the glycosyl hydrolase 16 family.</text>
</comment>
<reference evidence="7" key="3">
    <citation type="submission" date="2021-05" db="UniProtKB">
        <authorList>
            <consortium name="EnsemblPlants"/>
        </authorList>
    </citation>
    <scope>IDENTIFICATION</scope>
    <source>
        <strain evidence="7">cv. B73</strain>
    </source>
</reference>
<evidence type="ECO:0000313" key="8">
    <source>
        <dbReference type="Proteomes" id="UP000007305"/>
    </source>
</evidence>
<dbReference type="AlphaFoldDB" id="A0A804UED8"/>
<dbReference type="Gramene" id="Zm00001eb323100_T001">
    <property type="protein sequence ID" value="Zm00001eb323100_P001"/>
    <property type="gene ID" value="Zm00001eb323100"/>
</dbReference>
<dbReference type="EC" id="2.4.1.207" evidence="5"/>
<accession>A0A804UED8</accession>
<evidence type="ECO:0000256" key="4">
    <source>
        <dbReference type="ARBA" id="ARBA00023295"/>
    </source>
</evidence>
<reference evidence="8" key="1">
    <citation type="submission" date="2015-12" db="EMBL/GenBank/DDBJ databases">
        <title>Update maize B73 reference genome by single molecule sequencing technologies.</title>
        <authorList>
            <consortium name="Maize Genome Sequencing Project"/>
            <person name="Ware D."/>
        </authorList>
    </citation>
    <scope>NUCLEOTIDE SEQUENCE [LARGE SCALE GENOMIC DNA]</scope>
    <source>
        <strain evidence="8">cv. B73</strain>
    </source>
</reference>
<evidence type="ECO:0000259" key="6">
    <source>
        <dbReference type="PROSITE" id="PS51762"/>
    </source>
</evidence>
<evidence type="ECO:0000256" key="5">
    <source>
        <dbReference type="RuleBase" id="RU361120"/>
    </source>
</evidence>
<dbReference type="InterPro" id="IPR013320">
    <property type="entry name" value="ConA-like_dom_sf"/>
</dbReference>
<dbReference type="GO" id="GO:0048046">
    <property type="term" value="C:apoplast"/>
    <property type="evidence" value="ECO:0007669"/>
    <property type="project" value="UniProtKB-SubCell"/>
</dbReference>
<dbReference type="GO" id="GO:0044042">
    <property type="term" value="P:glucan metabolic process"/>
    <property type="evidence" value="ECO:0007669"/>
    <property type="project" value="InterPro"/>
</dbReference>
<dbReference type="InterPro" id="IPR044791">
    <property type="entry name" value="Beta-glucanase/XTH"/>
</dbReference>
<sequence length="384" mass="42020">MTGRPWAGAPPPPLPLAVAVGVAALLSCCCCCCCQGASATAAASFGDNFEITGAEDHVKTSADGQTWYLYLDNKTGNKKNACFIHGWSVSSCMWPGVCRRRVPDEAALPVRLVQHEAEAGGQRLRGRRHRLLRTKQRYPSFLRTDRVVSSHLTTTTTIISNSQMCSDLDAAPLRDELDFEFLGNRSGEPYIIQTNVYHSGVGGREMRHSLWFDPTADFHTYAILWNPKQIVFFVDKVAIRVYPNDASKPPGGGGGGDGFFPIAKPMYIFSSIWNADDWATRGGLEKTDWAKAPFVSSYRDFAADACAWPPPAAGVAPSPPTPACAAATGDSWWDQPPAWALDAGQRLDNAWVARNLLVYDYCDDRKRFPTPPEECKLRPAATAS</sequence>
<comment type="subcellular location">
    <subcellularLocation>
        <location evidence="5">Secreted</location>
        <location evidence="5">Cell wall</location>
    </subcellularLocation>
    <subcellularLocation>
        <location evidence="5">Secreted</location>
        <location evidence="5">Extracellular space</location>
        <location evidence="5">Apoplast</location>
    </subcellularLocation>
</comment>
<dbReference type="Pfam" id="PF06955">
    <property type="entry name" value="XET_C"/>
    <property type="match status" value="1"/>
</dbReference>
<dbReference type="EnsemblPlants" id="Zm00001eb323100_T001">
    <property type="protein sequence ID" value="Zm00001eb323100_P001"/>
    <property type="gene ID" value="Zm00001eb323100"/>
</dbReference>
<gene>
    <name evidence="7" type="primary">LOC100381808</name>
</gene>
<evidence type="ECO:0000256" key="2">
    <source>
        <dbReference type="ARBA" id="ARBA00022801"/>
    </source>
</evidence>
<dbReference type="GO" id="GO:0016762">
    <property type="term" value="F:xyloglucan:xyloglucosyl transferase activity"/>
    <property type="evidence" value="ECO:0007669"/>
    <property type="project" value="UniProtKB-EC"/>
</dbReference>
<keyword evidence="5" id="KW-0961">Cell wall biogenesis/degradation</keyword>
<dbReference type="Pfam" id="PF00722">
    <property type="entry name" value="Glyco_hydro_16"/>
    <property type="match status" value="1"/>
</dbReference>
<feature type="chain" id="PRO_5033101521" description="Xyloglucan endotransglucosylase/hydrolase" evidence="5">
    <location>
        <begin position="32"/>
        <end position="384"/>
    </location>
</feature>
<dbReference type="InterPro" id="IPR008263">
    <property type="entry name" value="GH16_AS"/>
</dbReference>
<dbReference type="GO" id="GO:0071555">
    <property type="term" value="P:cell wall organization"/>
    <property type="evidence" value="ECO:0007669"/>
    <property type="project" value="UniProtKB-KW"/>
</dbReference>
<dbReference type="InterPro" id="IPR010713">
    <property type="entry name" value="XET_C"/>
</dbReference>
<organism evidence="7 8">
    <name type="scientific">Zea mays</name>
    <name type="common">Maize</name>
    <dbReference type="NCBI Taxonomy" id="4577"/>
    <lineage>
        <taxon>Eukaryota</taxon>
        <taxon>Viridiplantae</taxon>
        <taxon>Streptophyta</taxon>
        <taxon>Embryophyta</taxon>
        <taxon>Tracheophyta</taxon>
        <taxon>Spermatophyta</taxon>
        <taxon>Magnoliopsida</taxon>
        <taxon>Liliopsida</taxon>
        <taxon>Poales</taxon>
        <taxon>Poaceae</taxon>
        <taxon>PACMAD clade</taxon>
        <taxon>Panicoideae</taxon>
        <taxon>Andropogonodae</taxon>
        <taxon>Andropogoneae</taxon>
        <taxon>Tripsacinae</taxon>
        <taxon>Zea</taxon>
    </lineage>
</organism>
<keyword evidence="5" id="KW-0052">Apoplast</keyword>
<keyword evidence="8" id="KW-1185">Reference proteome</keyword>
<comment type="function">
    <text evidence="5">Catalyzes xyloglucan endohydrolysis (XEH) and/or endotransglycosylation (XET). Cleaves and religates xyloglucan polymers, an essential constituent of the primary cell wall, and thereby participates in cell wall construction of growing tissues.</text>
</comment>
<name>A0A804UED8_MAIZE</name>
<keyword evidence="4 5" id="KW-0326">Glycosidase</keyword>
<feature type="signal peptide" evidence="5">
    <location>
        <begin position="1"/>
        <end position="31"/>
    </location>
</feature>
<keyword evidence="5" id="KW-0134">Cell wall</keyword>
<evidence type="ECO:0007829" key="9">
    <source>
        <dbReference type="PeptideAtlas" id="A0A804UED8"/>
    </source>
</evidence>
<dbReference type="PROSITE" id="PS01034">
    <property type="entry name" value="GH16_1"/>
    <property type="match status" value="1"/>
</dbReference>
<reference evidence="7" key="2">
    <citation type="submission" date="2019-07" db="EMBL/GenBank/DDBJ databases">
        <authorList>
            <person name="Seetharam A."/>
            <person name="Woodhouse M."/>
            <person name="Cannon E."/>
        </authorList>
    </citation>
    <scope>NUCLEOTIDE SEQUENCE [LARGE SCALE GENOMIC DNA]</scope>
    <source>
        <strain evidence="7">cv. B73</strain>
    </source>
</reference>
<keyword evidence="2 5" id="KW-0378">Hydrolase</keyword>
<comment type="PTM">
    <text evidence="5">Contains at least one intrachain disulfide bond essential for its enzymatic activity.</text>
</comment>
<keyword evidence="1 5" id="KW-0808">Transferase</keyword>
<protein>
    <recommendedName>
        <fullName evidence="5">Xyloglucan endotransglucosylase/hydrolase</fullName>
        <ecNumber evidence="5">2.4.1.207</ecNumber>
    </recommendedName>
</protein>
<dbReference type="InterPro" id="IPR000757">
    <property type="entry name" value="Beta-glucanase-like"/>
</dbReference>
<dbReference type="Gene3D" id="2.60.120.200">
    <property type="match status" value="1"/>
</dbReference>
<dbReference type="GO" id="GO:0004553">
    <property type="term" value="F:hydrolase activity, hydrolyzing O-glycosyl compounds"/>
    <property type="evidence" value="ECO:0007669"/>
    <property type="project" value="InterPro"/>
</dbReference>
<keyword evidence="5" id="KW-0964">Secreted</keyword>
<evidence type="ECO:0000313" key="7">
    <source>
        <dbReference type="EnsemblPlants" id="Zm00001eb323100_P001"/>
    </source>
</evidence>
<proteinExistence type="evidence at protein level"/>
<dbReference type="PANTHER" id="PTHR31062">
    <property type="entry name" value="XYLOGLUCAN ENDOTRANSGLUCOSYLASE/HYDROLASE PROTEIN 8-RELATED"/>
    <property type="match status" value="1"/>
</dbReference>
<keyword evidence="5" id="KW-0732">Signal</keyword>
<dbReference type="PROSITE" id="PS51257">
    <property type="entry name" value="PROKAR_LIPOPROTEIN"/>
    <property type="match status" value="1"/>
</dbReference>
<dbReference type="SUPFAM" id="SSF49899">
    <property type="entry name" value="Concanavalin A-like lectins/glucanases"/>
    <property type="match status" value="1"/>
</dbReference>